<dbReference type="KEGG" id="gai:IMCC3135_32770"/>
<keyword evidence="5" id="KW-1185">Reference proteome</keyword>
<dbReference type="Gene3D" id="2.60.40.10">
    <property type="entry name" value="Immunoglobulins"/>
    <property type="match status" value="1"/>
</dbReference>
<protein>
    <recommendedName>
        <fullName evidence="3">DUF11 domain-containing protein</fullName>
    </recommendedName>
</protein>
<proteinExistence type="predicted"/>
<feature type="chain" id="PRO_5016376730" description="DUF11 domain-containing protein" evidence="2">
    <location>
        <begin position="34"/>
        <end position="2032"/>
    </location>
</feature>
<feature type="signal peptide" evidence="2">
    <location>
        <begin position="1"/>
        <end position="33"/>
    </location>
</feature>
<accession>A0A2Z2NZA0</accession>
<dbReference type="NCBIfam" id="TIGR01451">
    <property type="entry name" value="B_ant_repeat"/>
    <property type="match status" value="1"/>
</dbReference>
<organism evidence="4 5">
    <name type="scientific">Granulosicoccus antarcticus IMCC3135</name>
    <dbReference type="NCBI Taxonomy" id="1192854"/>
    <lineage>
        <taxon>Bacteria</taxon>
        <taxon>Pseudomonadati</taxon>
        <taxon>Pseudomonadota</taxon>
        <taxon>Gammaproteobacteria</taxon>
        <taxon>Chromatiales</taxon>
        <taxon>Granulosicoccaceae</taxon>
        <taxon>Granulosicoccus</taxon>
    </lineage>
</organism>
<dbReference type="EMBL" id="CP018632">
    <property type="protein sequence ID" value="ASJ76599.1"/>
    <property type="molecule type" value="Genomic_DNA"/>
</dbReference>
<dbReference type="Proteomes" id="UP000250079">
    <property type="component" value="Chromosome"/>
</dbReference>
<name>A0A2Z2NZA0_9GAMM</name>
<keyword evidence="2" id="KW-0732">Signal</keyword>
<evidence type="ECO:0000313" key="5">
    <source>
        <dbReference type="Proteomes" id="UP000250079"/>
    </source>
</evidence>
<dbReference type="InterPro" id="IPR011250">
    <property type="entry name" value="OMP/PagP_B-barrel"/>
</dbReference>
<dbReference type="RefSeq" id="WP_088921358.1">
    <property type="nucleotide sequence ID" value="NZ_CP018632.1"/>
</dbReference>
<evidence type="ECO:0000313" key="4">
    <source>
        <dbReference type="EMBL" id="ASJ76599.1"/>
    </source>
</evidence>
<dbReference type="Pfam" id="PF01345">
    <property type="entry name" value="DUF11"/>
    <property type="match status" value="1"/>
</dbReference>
<evidence type="ECO:0000256" key="2">
    <source>
        <dbReference type="SAM" id="SignalP"/>
    </source>
</evidence>
<reference evidence="4 5" key="1">
    <citation type="submission" date="2016-12" db="EMBL/GenBank/DDBJ databases">
        <authorList>
            <person name="Song W.-J."/>
            <person name="Kurnit D.M."/>
        </authorList>
    </citation>
    <scope>NUCLEOTIDE SEQUENCE [LARGE SCALE GENOMIC DNA]</scope>
    <source>
        <strain evidence="4 5">IMCC3135</strain>
    </source>
</reference>
<dbReference type="SUPFAM" id="SSF56925">
    <property type="entry name" value="OMPA-like"/>
    <property type="match status" value="1"/>
</dbReference>
<dbReference type="InterPro" id="IPR047589">
    <property type="entry name" value="DUF11_rpt"/>
</dbReference>
<sequence>MTVPSPAHIRRLSMLFALLTLLLSALCICNVQAASAPGSVLRNRADITWFDPTTGLVSRTQSNASTATVASVYRFELDEGLVTTAHAGKFVSLSRRVYNTGNAVDSYRISAANLPGDDGDLQDLRIFHDINGNGIADPGEPLLSDTRLVAPGEFVEVVIAGSIPTLSLDGERFDIEFVAESVSGNLTPQITVNTLVITDGAFITLSKSSTFSCTAELQPGDLIDYRIAFTNSGNRIPDSRDHDIEGTVFEGVVISDLIPSGTLFTADAEASHAPAQGIPLIQIRNDGDRWTRLENWNGISSVSHIGLFIPAQNMRPGQSGSYEFSLRTEDSNVAGLVIENVAVIDLDGDGINEFESNSVCNRIVTDPVDLGAATPAVLQFIEPANSLRRAGETPDMSTDEDFVEAGSYRLDNGLSSYDPVRDGLYIQLNATDLDATVFFNDAGEGAFIIVTLSSLATGDTLQVVMVETAPGSGVYRSIRPIALSTDESGDGRFCPGDTTQPIAPVVDYELDAPSCVLRSAPNDTLQVLFDGNGLGVSLTDTVIIDPIATVFDAYNLAPVAGAIVSIMELTGVSASASDPVVGDRLTGEPLVMYSDIDGNYSVPQLGPDLRYYIKVEPPSVYVFPSEVPATQFTTYGVNQYSYGDMGHAVSGGGVFIVPEGDATPLHDLPLDPADSSFRLVVEKRALQSEVEPGDVVAYSLKVRNQSPDIQYNVRVFDQLPYGFKLVPDSVDLDGTVFTDFDGAPGPELEFPMGTLLPGVEHELGYVLEATAGAIDGDGINIASATARTASGVQLDSAKSRARVKLNLTGVLSDRAALFGKVYIDADCNNLQNDSEWPIGGIKIYMEDGTFAITDENGQYSLYGLETGMHALRVDPLTVPSGLAFKPLDNANAANGESRFVDLSAGDFHRADFAATCPLKDVEKVFDQIRARNDKIDGEWLLEEAGLFDSTADYDIDNQSARDADIDGDLSNGILNGPDAGRTRSEKRLEDEDNAEARNRKLVEPPKPDVNDELIDPKIAARSITTQQAKTGTWLWPKGDTSLDGRFVAVLRSGVVPMLFVNGKPVDQSQIGERIENYKASAQIVAWYGVTLRAGLNRVEVRGKDGFGNTRILAGKEFKRPAMGSRMVLRARKDTLPADGGRTVLPIDINILDDNDYAAQGVHFVTLTASGARGSNWLEEDIQDNEPGHQVRVEDGRGVVHLKSSEFTGTVIVRAAANEMSAEMRVYQVAALRPLFGIGLLELGMASGKIMGNGFDPTDQADGIEDGTSVDSKLSMFLKGRVKGNAQLTLSYNSDKDKETDLLRDINPNAHYPIHGDASVRGYEAQSRSRLYAKLERGKNSVMWGDYLTDANSDADDLARVQRVLTGFNSHYDNGRTRFQLFAARPEDGRSSEEIRGNGTAMLFRLSASPVVPNSEVVERIVRDRSNPGLVLSTQRLTRFGDYVLDSVSGQLTFANPVPSFDSELNPVYIRVSYDQESGGEAHTVAGVRLQHSLSDALVAGVSHTEDKNPEDRSTLSGGYVEYRPNEDTRVTVGVARMSHGDERETGYAQRLVVERNWSNAKQERRTSITLARADEEFTNAGSGVASGRQELRFDHRQQISETLRANVEGTHSESLTSAEQRSSIGVRLNKIVKEWTLSGGSRHIRQRTSSADESFNTAIVGADRRLRFGTRAGSVNVEYEQDIGQAGRNRIAFGGKLQVHDHAHLYGRYERQNGIYDFTTLGGAQSTESFAMGAESDVLPNTRLYSEYRMRGAIDNRDLETGTGIRGNYELKPGLTVSPSIEVVDTLTGDDSGDGVAVSLGATDIRNPNAKLSARAEYRKATASDYIGLRASYAARLDLDWTALLREDFTLQDPNVGQMDIRHAFTAGLARRPRLDNRHHMLFQYSWKVERADGEASDRDVHVLSTHQNFQINSTQVFSGRFGGKQQVSFLERSDYKTAAYVADGRYSWDIDRRWNLDLRAGVLMTRTGRSRRHSFGVGVTYLLDRDLQLQLGYNVVGFRDEDLDPEGYDAQGIRFGLRYKFDDSAFKWLQN</sequence>
<feature type="region of interest" description="Disordered" evidence="1">
    <location>
        <begin position="964"/>
        <end position="1012"/>
    </location>
</feature>
<evidence type="ECO:0000256" key="1">
    <source>
        <dbReference type="SAM" id="MobiDB-lite"/>
    </source>
</evidence>
<gene>
    <name evidence="4" type="ORF">IMCC3135_32770</name>
</gene>
<feature type="compositionally biased region" description="Basic and acidic residues" evidence="1">
    <location>
        <begin position="980"/>
        <end position="1009"/>
    </location>
</feature>
<dbReference type="InterPro" id="IPR013783">
    <property type="entry name" value="Ig-like_fold"/>
</dbReference>
<evidence type="ECO:0000259" key="3">
    <source>
        <dbReference type="Pfam" id="PF01345"/>
    </source>
</evidence>
<dbReference type="InterPro" id="IPR001434">
    <property type="entry name" value="OmcB-like_DUF11"/>
</dbReference>
<feature type="domain" description="DUF11" evidence="3">
    <location>
        <begin position="679"/>
        <end position="788"/>
    </location>
</feature>